<keyword evidence="4" id="KW-1133">Transmembrane helix</keyword>
<comment type="similarity">
    <text evidence="2">Belongs to the HAK/KUP transporter (TC 2.A.72.3) family.</text>
</comment>
<evidence type="ECO:0000256" key="4">
    <source>
        <dbReference type="SAM" id="Phobius"/>
    </source>
</evidence>
<organism evidence="6 7">
    <name type="scientific">Vitis vinifera</name>
    <name type="common">Grape</name>
    <dbReference type="NCBI Taxonomy" id="29760"/>
    <lineage>
        <taxon>Eukaryota</taxon>
        <taxon>Viridiplantae</taxon>
        <taxon>Streptophyta</taxon>
        <taxon>Embryophyta</taxon>
        <taxon>Tracheophyta</taxon>
        <taxon>Spermatophyta</taxon>
        <taxon>Magnoliopsida</taxon>
        <taxon>eudicotyledons</taxon>
        <taxon>Gunneridae</taxon>
        <taxon>Pentapetalae</taxon>
        <taxon>rosids</taxon>
        <taxon>Vitales</taxon>
        <taxon>Vitaceae</taxon>
        <taxon>Viteae</taxon>
        <taxon>Vitis</taxon>
    </lineage>
</organism>
<evidence type="ECO:0000313" key="6">
    <source>
        <dbReference type="EMBL" id="WKA08886.1"/>
    </source>
</evidence>
<reference evidence="6 7" key="1">
    <citation type="journal article" date="2023" name="Hortic Res">
        <title>The complete reference genome for grapevine (Vitis vinifera L.) genetics and breeding.</title>
        <authorList>
            <person name="Shi X."/>
            <person name="Cao S."/>
            <person name="Wang X."/>
            <person name="Huang S."/>
            <person name="Wang Y."/>
            <person name="Liu Z."/>
            <person name="Liu W."/>
            <person name="Leng X."/>
            <person name="Peng Y."/>
            <person name="Wang N."/>
            <person name="Wang Y."/>
            <person name="Ma Z."/>
            <person name="Xu X."/>
            <person name="Zhang F."/>
            <person name="Xue H."/>
            <person name="Zhong H."/>
            <person name="Wang Y."/>
            <person name="Zhang K."/>
            <person name="Velt A."/>
            <person name="Avia K."/>
            <person name="Holtgrawe D."/>
            <person name="Grimplet J."/>
            <person name="Matus J.T."/>
            <person name="Ware D."/>
            <person name="Wu X."/>
            <person name="Wang H."/>
            <person name="Liu C."/>
            <person name="Fang Y."/>
            <person name="Rustenholz C."/>
            <person name="Cheng Z."/>
            <person name="Xiao H."/>
            <person name="Zhou Y."/>
        </authorList>
    </citation>
    <scope>NUCLEOTIDE SEQUENCE [LARGE SCALE GENOMIC DNA]</scope>
    <source>
        <strain evidence="7">cv. Pinot noir / PN40024</strain>
        <tissue evidence="6">Leaf</tissue>
    </source>
</reference>
<dbReference type="Proteomes" id="UP001227230">
    <property type="component" value="Chromosome 17"/>
</dbReference>
<dbReference type="PANTHER" id="PTHR30540">
    <property type="entry name" value="OSMOTIC STRESS POTASSIUM TRANSPORTER"/>
    <property type="match status" value="1"/>
</dbReference>
<feature type="domain" description="K+ potassium transporter integral membrane" evidence="5">
    <location>
        <begin position="24"/>
        <end position="89"/>
    </location>
</feature>
<dbReference type="Pfam" id="PF02705">
    <property type="entry name" value="K_trans"/>
    <property type="match status" value="1"/>
</dbReference>
<name>A0ABY9DP21_VITVI</name>
<evidence type="ECO:0000313" key="7">
    <source>
        <dbReference type="Proteomes" id="UP001227230"/>
    </source>
</evidence>
<comment type="subcellular location">
    <subcellularLocation>
        <location evidence="1">Cell membrane</location>
        <topology evidence="1">Multi-pass membrane protein</topology>
    </subcellularLocation>
</comment>
<dbReference type="InterPro" id="IPR053951">
    <property type="entry name" value="K_trans_N"/>
</dbReference>
<dbReference type="InterPro" id="IPR003855">
    <property type="entry name" value="K+_transporter"/>
</dbReference>
<feature type="region of interest" description="Disordered" evidence="3">
    <location>
        <begin position="1"/>
        <end position="21"/>
    </location>
</feature>
<protein>
    <recommendedName>
        <fullName evidence="5">K+ potassium transporter integral membrane domain-containing protein</fullName>
    </recommendedName>
</protein>
<evidence type="ECO:0000256" key="2">
    <source>
        <dbReference type="ARBA" id="ARBA00008440"/>
    </source>
</evidence>
<sequence>MDEDGAVDVDNPSPSSSPRSLMAPSFSLVVAPSKEGEVYSPEVNCILMILCVLVILIFGDGKDIGNAFGIVVSLVMLITTILLTLVMIMI</sequence>
<keyword evidence="7" id="KW-1185">Reference proteome</keyword>
<feature type="transmembrane region" description="Helical" evidence="4">
    <location>
        <begin position="43"/>
        <end position="61"/>
    </location>
</feature>
<proteinExistence type="inferred from homology"/>
<evidence type="ECO:0000256" key="3">
    <source>
        <dbReference type="SAM" id="MobiDB-lite"/>
    </source>
</evidence>
<dbReference type="PANTHER" id="PTHR30540:SF13">
    <property type="entry name" value="POTASSIUM TRANSPORTER 17-RELATED"/>
    <property type="match status" value="1"/>
</dbReference>
<evidence type="ECO:0000259" key="5">
    <source>
        <dbReference type="Pfam" id="PF02705"/>
    </source>
</evidence>
<feature type="compositionally biased region" description="Low complexity" evidence="3">
    <location>
        <begin position="12"/>
        <end position="21"/>
    </location>
</feature>
<feature type="transmembrane region" description="Helical" evidence="4">
    <location>
        <begin position="67"/>
        <end position="88"/>
    </location>
</feature>
<keyword evidence="4" id="KW-0812">Transmembrane</keyword>
<accession>A0ABY9DP21</accession>
<dbReference type="EMBL" id="CP126664">
    <property type="protein sequence ID" value="WKA08886.1"/>
    <property type="molecule type" value="Genomic_DNA"/>
</dbReference>
<keyword evidence="4" id="KW-0472">Membrane</keyword>
<gene>
    <name evidence="6" type="ORF">VitviT2T_026570</name>
</gene>
<evidence type="ECO:0000256" key="1">
    <source>
        <dbReference type="ARBA" id="ARBA00004651"/>
    </source>
</evidence>